<comment type="caution">
    <text evidence="2">The sequence shown here is derived from an EMBL/GenBank/DDBJ whole genome shotgun (WGS) entry which is preliminary data.</text>
</comment>
<keyword evidence="2" id="KW-0969">Cilium</keyword>
<keyword evidence="2" id="KW-0966">Cell projection</keyword>
<dbReference type="Gene3D" id="3.30.160.170">
    <property type="entry name" value="FlaG-like"/>
    <property type="match status" value="1"/>
</dbReference>
<dbReference type="AlphaFoldDB" id="A0A941DS44"/>
<dbReference type="RefSeq" id="WP_212688317.1">
    <property type="nucleotide sequence ID" value="NZ_JAGSPN010000009.1"/>
</dbReference>
<evidence type="ECO:0000256" key="1">
    <source>
        <dbReference type="SAM" id="MobiDB-lite"/>
    </source>
</evidence>
<dbReference type="Pfam" id="PF03646">
    <property type="entry name" value="FlaG"/>
    <property type="match status" value="1"/>
</dbReference>
<feature type="region of interest" description="Disordered" evidence="1">
    <location>
        <begin position="10"/>
        <end position="30"/>
    </location>
</feature>
<dbReference type="SUPFAM" id="SSF160214">
    <property type="entry name" value="FlaG-like"/>
    <property type="match status" value="1"/>
</dbReference>
<accession>A0A941DS44</accession>
<dbReference type="Proteomes" id="UP000680067">
    <property type="component" value="Unassembled WGS sequence"/>
</dbReference>
<reference evidence="2" key="1">
    <citation type="submission" date="2021-04" db="EMBL/GenBank/DDBJ databases">
        <title>novel species isolated from subtropical streams in China.</title>
        <authorList>
            <person name="Lu H."/>
        </authorList>
    </citation>
    <scope>NUCLEOTIDE SEQUENCE</scope>
    <source>
        <strain evidence="2">LFS511W</strain>
    </source>
</reference>
<gene>
    <name evidence="2" type="ORF">KDM89_12840</name>
</gene>
<dbReference type="InterPro" id="IPR005186">
    <property type="entry name" value="FlaG"/>
</dbReference>
<keyword evidence="2" id="KW-0282">Flagellum</keyword>
<evidence type="ECO:0000313" key="2">
    <source>
        <dbReference type="EMBL" id="MBR7783031.1"/>
    </source>
</evidence>
<feature type="region of interest" description="Disordered" evidence="1">
    <location>
        <begin position="36"/>
        <end position="55"/>
    </location>
</feature>
<sequence>MDIRSVGNAMQSGQFLAQQTSAPPSQTLNVNGLTATSVENSSTPQKTSPSEEAVHKAVSDINKAIQNFSQGLQFSVDKDTQRVVVKIVDQQTNQVIKQIPTEEALEISKSLSKLQGLLVKHEA</sequence>
<dbReference type="EMBL" id="JAGSPN010000009">
    <property type="protein sequence ID" value="MBR7783031.1"/>
    <property type="molecule type" value="Genomic_DNA"/>
</dbReference>
<protein>
    <submittedName>
        <fullName evidence="2">Flagellar protein FlaG</fullName>
    </submittedName>
</protein>
<name>A0A941DS44_9BURK</name>
<organism evidence="2 3">
    <name type="scientific">Undibacterium luofuense</name>
    <dbReference type="NCBI Taxonomy" id="2828733"/>
    <lineage>
        <taxon>Bacteria</taxon>
        <taxon>Pseudomonadati</taxon>
        <taxon>Pseudomonadota</taxon>
        <taxon>Betaproteobacteria</taxon>
        <taxon>Burkholderiales</taxon>
        <taxon>Oxalobacteraceae</taxon>
        <taxon>Undibacterium</taxon>
    </lineage>
</organism>
<proteinExistence type="predicted"/>
<evidence type="ECO:0000313" key="3">
    <source>
        <dbReference type="Proteomes" id="UP000680067"/>
    </source>
</evidence>
<dbReference type="PANTHER" id="PTHR37166:SF1">
    <property type="entry name" value="PROTEIN FLAG"/>
    <property type="match status" value="1"/>
</dbReference>
<feature type="compositionally biased region" description="Polar residues" evidence="1">
    <location>
        <begin position="36"/>
        <end position="50"/>
    </location>
</feature>
<keyword evidence="3" id="KW-1185">Reference proteome</keyword>
<dbReference type="InterPro" id="IPR035924">
    <property type="entry name" value="FlaG-like_sf"/>
</dbReference>
<dbReference type="PANTHER" id="PTHR37166">
    <property type="entry name" value="PROTEIN FLAG"/>
    <property type="match status" value="1"/>
</dbReference>